<dbReference type="EMBL" id="SZWE01000002">
    <property type="protein sequence ID" value="MRU16845.1"/>
    <property type="molecule type" value="Genomic_DNA"/>
</dbReference>
<gene>
    <name evidence="2" type="ORF">FDP25_15495</name>
</gene>
<evidence type="ECO:0000313" key="2">
    <source>
        <dbReference type="EMBL" id="MRU16845.1"/>
    </source>
</evidence>
<dbReference type="Pfam" id="PF14903">
    <property type="entry name" value="WG_beta_rep"/>
    <property type="match status" value="2"/>
</dbReference>
<dbReference type="OrthoDB" id="8176121at2"/>
<dbReference type="RefSeq" id="WP_154154402.1">
    <property type="nucleotide sequence ID" value="NZ_SZWE01000002.1"/>
</dbReference>
<dbReference type="AlphaFoldDB" id="A0A844CTS4"/>
<evidence type="ECO:0000313" key="3">
    <source>
        <dbReference type="Proteomes" id="UP000564704"/>
    </source>
</evidence>
<proteinExistence type="predicted"/>
<sequence>MPGKTIFRTFAWAGAVCVGTTLGAVAQPCGTAADTDSAALYPLPQDAQWGFAGRDGEWRLAPEWRQVRPFSEGVAAVETADGWGLINRDGAYIVDPGAQDADRVVVSGQTYALSPYKPMSQGCSAATPVDGVAHYVTANGDTWTPPGLSDERVLDLGSFSEGLAWARVTRGKYSAVGWIDTKGDWVIEPEFADGGNFSGGRAPAAMSTENWGYIGPDGDLVFPRKFILKAASRYGSDLAPVRLDNQAGFMGADDWAIQDVTMSDGRKVDIRAAGRFAEGRAAVLPGPVWINPEGQVTVAPQTGARLSICNESRLPAYQDGLLPLVVGNGTNICGNTPEIRYEGPGDPRSGPAQMLWLLPWDNDKLVWLDREGRTVIDSAACRRAPGTLALPVEADGGGLADGAYSITLSGMVEGESGPYRADAPCNRSAFKMDGNTATNANGPWALSLSGEGNWQGMPVNLSLSIGLPARLGPGDHAVQDPMNDAAVSAYLWMSVQDVGPNAEQPATYTSSGGGMLTLESRGEAITGSFEATMVSRDASEDTIAVKADFNAIPYTRGPEVTMVETTGAVTALDESMPDDPLINFFTPANAVEENDRLVLSLGKFGPKLELGFPTGYSGAFTAGPEASVSISFAGVPVRAEGRLERNDGRLSGDVTAKLDAHDQVDGAGSVTLRFAEIPIENGE</sequence>
<dbReference type="PANTHER" id="PTHR37841">
    <property type="entry name" value="GLR2918 PROTEIN"/>
    <property type="match status" value="1"/>
</dbReference>
<dbReference type="InterPro" id="IPR032774">
    <property type="entry name" value="WG_beta_rep"/>
</dbReference>
<feature type="signal peptide" evidence="1">
    <location>
        <begin position="1"/>
        <end position="26"/>
    </location>
</feature>
<organism evidence="2 3">
    <name type="scientific">Roseovarius bejariae</name>
    <dbReference type="NCBI Taxonomy" id="2576383"/>
    <lineage>
        <taxon>Bacteria</taxon>
        <taxon>Pseudomonadati</taxon>
        <taxon>Pseudomonadota</taxon>
        <taxon>Alphaproteobacteria</taxon>
        <taxon>Rhodobacterales</taxon>
        <taxon>Roseobacteraceae</taxon>
        <taxon>Roseovarius</taxon>
    </lineage>
</organism>
<feature type="chain" id="PRO_5033063867" evidence="1">
    <location>
        <begin position="27"/>
        <end position="683"/>
    </location>
</feature>
<name>A0A844CTS4_9RHOB</name>
<protein>
    <submittedName>
        <fullName evidence="2">WG repeat-containing protein</fullName>
    </submittedName>
</protein>
<comment type="caution">
    <text evidence="2">The sequence shown here is derived from an EMBL/GenBank/DDBJ whole genome shotgun (WGS) entry which is preliminary data.</text>
</comment>
<accession>A0A844CTS4</accession>
<reference evidence="2 3" key="1">
    <citation type="submission" date="2019-05" db="EMBL/GenBank/DDBJ databases">
        <title>Roseovarius bejariae sp. nov., a moderately halophylic bacterium isolated from a saline soil in Rambla Salada (Murcia).</title>
        <authorList>
            <person name="Castro D.J."/>
            <person name="Gomez-Altuve A."/>
            <person name="Reina J.C."/>
            <person name="Rodriguez M."/>
            <person name="Sampedro I."/>
            <person name="Llamas I."/>
            <person name="Martinez-Checa F."/>
        </authorList>
    </citation>
    <scope>NUCLEOTIDE SEQUENCE [LARGE SCALE GENOMIC DNA]</scope>
    <source>
        <strain evidence="2 3">A21</strain>
    </source>
</reference>
<dbReference type="PANTHER" id="PTHR37841:SF1">
    <property type="entry name" value="DUF3298 DOMAIN-CONTAINING PROTEIN"/>
    <property type="match status" value="1"/>
</dbReference>
<keyword evidence="1" id="KW-0732">Signal</keyword>
<dbReference type="Proteomes" id="UP000564704">
    <property type="component" value="Unassembled WGS sequence"/>
</dbReference>
<evidence type="ECO:0000256" key="1">
    <source>
        <dbReference type="SAM" id="SignalP"/>
    </source>
</evidence>
<keyword evidence="3" id="KW-1185">Reference proteome</keyword>